<evidence type="ECO:0000313" key="2">
    <source>
        <dbReference type="Proteomes" id="UP000298735"/>
    </source>
</evidence>
<dbReference type="OrthoDB" id="9945056at2"/>
<reference evidence="1" key="1">
    <citation type="submission" date="2022-10" db="EMBL/GenBank/DDBJ databases">
        <title>Complete genome sequence of Agrobacterium salinitolerans CFBP5507.</title>
        <authorList>
            <person name="Tchabashvili S."/>
            <person name="Yen H.-C."/>
            <person name="Haryono M."/>
            <person name="Lin Y.-C."/>
            <person name="Lai E.-M."/>
            <person name="Kuo C.-H."/>
        </authorList>
    </citation>
    <scope>NUCLEOTIDE SEQUENCE</scope>
    <source>
        <strain evidence="1">CFBP5507</strain>
    </source>
</reference>
<dbReference type="AlphaFoldDB" id="A0A4Z1QSX4"/>
<evidence type="ECO:0000313" key="1">
    <source>
        <dbReference type="EMBL" id="UYZ07424.1"/>
    </source>
</evidence>
<accession>A0A4Z1QSX4</accession>
<protein>
    <submittedName>
        <fullName evidence="1">Uncharacterized protein</fullName>
    </submittedName>
</protein>
<dbReference type="KEGG" id="asal:CFBP5507_14575"/>
<dbReference type="Proteomes" id="UP000298735">
    <property type="component" value="Chromosome Circular"/>
</dbReference>
<sequence>MTSEVFVSAGVIGASDNIGFLERLPSAHAQQRDGDRRGRQMTDRRMGAFVSEHKIGDTETHVREEYGLGDRHRIYVMTGSERGRDTADFTEFAGLAFA</sequence>
<dbReference type="RefSeq" id="WP_137409667.1">
    <property type="nucleotide sequence ID" value="NZ_CP109968.1"/>
</dbReference>
<organism evidence="1 2">
    <name type="scientific">Agrobacterium salinitolerans</name>
    <dbReference type="NCBI Taxonomy" id="1183413"/>
    <lineage>
        <taxon>Bacteria</taxon>
        <taxon>Pseudomonadati</taxon>
        <taxon>Pseudomonadota</taxon>
        <taxon>Alphaproteobacteria</taxon>
        <taxon>Hyphomicrobiales</taxon>
        <taxon>Rhizobiaceae</taxon>
        <taxon>Rhizobium/Agrobacterium group</taxon>
        <taxon>Agrobacterium</taxon>
    </lineage>
</organism>
<dbReference type="EMBL" id="CP109968">
    <property type="protein sequence ID" value="UYZ07424.1"/>
    <property type="molecule type" value="Genomic_DNA"/>
</dbReference>
<name>A0A4Z1QSX4_9HYPH</name>
<gene>
    <name evidence="1" type="ORF">CFBP5507_14575</name>
</gene>
<proteinExistence type="predicted"/>